<evidence type="ECO:0000256" key="6">
    <source>
        <dbReference type="SAM" id="Phobius"/>
    </source>
</evidence>
<dbReference type="InterPro" id="IPR017850">
    <property type="entry name" value="Alkaline_phosphatase_core_sf"/>
</dbReference>
<evidence type="ECO:0000256" key="4">
    <source>
        <dbReference type="ARBA" id="ARBA00022837"/>
    </source>
</evidence>
<dbReference type="Pfam" id="PF00884">
    <property type="entry name" value="Sulfatase"/>
    <property type="match status" value="1"/>
</dbReference>
<dbReference type="OrthoDB" id="190099at2759"/>
<feature type="region of interest" description="Disordered" evidence="5">
    <location>
        <begin position="52"/>
        <end position="96"/>
    </location>
</feature>
<evidence type="ECO:0000259" key="7">
    <source>
        <dbReference type="Pfam" id="PF00884"/>
    </source>
</evidence>
<dbReference type="PANTHER" id="PTHR42693">
    <property type="entry name" value="ARYLSULFATASE FAMILY MEMBER"/>
    <property type="match status" value="1"/>
</dbReference>
<feature type="region of interest" description="Disordered" evidence="5">
    <location>
        <begin position="132"/>
        <end position="173"/>
    </location>
</feature>
<evidence type="ECO:0000313" key="9">
    <source>
        <dbReference type="Proteomes" id="UP001153069"/>
    </source>
</evidence>
<keyword evidence="9" id="KW-1185">Reference proteome</keyword>
<dbReference type="PANTHER" id="PTHR42693:SF53">
    <property type="entry name" value="ENDO-4-O-SULFATASE"/>
    <property type="match status" value="1"/>
</dbReference>
<feature type="compositionally biased region" description="Basic and acidic residues" evidence="5">
    <location>
        <begin position="154"/>
        <end position="167"/>
    </location>
</feature>
<keyword evidence="6" id="KW-0812">Transmembrane</keyword>
<dbReference type="AlphaFoldDB" id="A0A9N8DXW6"/>
<dbReference type="InterPro" id="IPR024607">
    <property type="entry name" value="Sulfatase_CS"/>
</dbReference>
<dbReference type="SUPFAM" id="SSF53649">
    <property type="entry name" value="Alkaline phosphatase-like"/>
    <property type="match status" value="1"/>
</dbReference>
<dbReference type="GO" id="GO:0046872">
    <property type="term" value="F:metal ion binding"/>
    <property type="evidence" value="ECO:0007669"/>
    <property type="project" value="UniProtKB-KW"/>
</dbReference>
<dbReference type="EMBL" id="CAICTM010000327">
    <property type="protein sequence ID" value="CAB9507994.1"/>
    <property type="molecule type" value="Genomic_DNA"/>
</dbReference>
<evidence type="ECO:0000256" key="1">
    <source>
        <dbReference type="ARBA" id="ARBA00008779"/>
    </source>
</evidence>
<keyword evidence="6" id="KW-1133">Transmembrane helix</keyword>
<gene>
    <name evidence="8" type="ORF">SEMRO_328_G118580.1</name>
</gene>
<dbReference type="GO" id="GO:0004065">
    <property type="term" value="F:arylsulfatase activity"/>
    <property type="evidence" value="ECO:0007669"/>
    <property type="project" value="TreeGrafter"/>
</dbReference>
<comment type="caution">
    <text evidence="8">The sequence shown here is derived from an EMBL/GenBank/DDBJ whole genome shotgun (WGS) entry which is preliminary data.</text>
</comment>
<dbReference type="PROSITE" id="PS00149">
    <property type="entry name" value="SULFATASE_2"/>
    <property type="match status" value="1"/>
</dbReference>
<dbReference type="Proteomes" id="UP001153069">
    <property type="component" value="Unassembled WGS sequence"/>
</dbReference>
<sequence length="717" mass="82829">MARQNIQCLFITANVVVVCSLLFFVLNNSAVFHDASTERELGQVLGTPLCDLAQDDGSPKPQQRKHNDKLPPNTQPKTDKLVNAPQGPPIDTTGRSIKTIVQPLVDVSKKRPSTINDPYKLVNSAMDFSLRQSETQPKPKQQKHNNKLQPDTPPKTDKLENAPKRPPVDTPGRSIKTIIQPLVDVSKRRTSTINDPNKNVNSALDFSLRSHTPKATKRPVEKNERVDITSILNKARKKKQGIQEYQSYDHMKKSLRQRSTHRQQPTMTKDNNDDGNDRLNILLLYGDDWTLKTLGALNSFVKTPNLDKLAERGMLFTHNCVTTSICMVSRATLYTGQYASRHKTYMPEDRNMYAKGVWNETLFDLLKQHGYHTGMVGKWHHTQPPIRTFNTFKNYHGTHYITRKETNETKHITQWNEEDALEFLEKRPRDKHFALMVSFFAIHAEDGSRERYRPQNKSMGLYLDEDVPKPKTATDRHFHLLPPFFDNQKNFGRGRWKGRYNTPTLFQKMMKNMYRMVTEVDQTCGRILEELDRQNVTNQTLVIFTTDNGNMHGEHGLAEKWFAYEESIRVPLIIQDPRMPKTKVGQRNDDFTLSIDLAPTILSAAKIPVPTVMQGRDMSQLYRSSIPNELQWRDEFYYEWFTGNKDDIPASLALVRKNAKYILWPDYDYEQLFRLDNDPFEENDLYQSTLKTDKALLETMKTRMEELKQLAAAGVSL</sequence>
<evidence type="ECO:0000256" key="2">
    <source>
        <dbReference type="ARBA" id="ARBA00022723"/>
    </source>
</evidence>
<reference evidence="8" key="1">
    <citation type="submission" date="2020-06" db="EMBL/GenBank/DDBJ databases">
        <authorList>
            <consortium name="Plant Systems Biology data submission"/>
        </authorList>
    </citation>
    <scope>NUCLEOTIDE SEQUENCE</scope>
    <source>
        <strain evidence="8">D6</strain>
    </source>
</reference>
<feature type="domain" description="Sulfatase N-terminal" evidence="7">
    <location>
        <begin position="280"/>
        <end position="606"/>
    </location>
</feature>
<dbReference type="InterPro" id="IPR000917">
    <property type="entry name" value="Sulfatase_N"/>
</dbReference>
<keyword evidence="4" id="KW-0106">Calcium</keyword>
<keyword evidence="6" id="KW-0472">Membrane</keyword>
<evidence type="ECO:0000256" key="3">
    <source>
        <dbReference type="ARBA" id="ARBA00022801"/>
    </source>
</evidence>
<dbReference type="InterPro" id="IPR050738">
    <property type="entry name" value="Sulfatase"/>
</dbReference>
<keyword evidence="3" id="KW-0378">Hydrolase</keyword>
<comment type="similarity">
    <text evidence="1">Belongs to the sulfatase family.</text>
</comment>
<protein>
    <submittedName>
        <fullName evidence="8">Extracellular sulfatase SULF-1</fullName>
    </submittedName>
</protein>
<accession>A0A9N8DXW6</accession>
<feature type="region of interest" description="Disordered" evidence="5">
    <location>
        <begin position="254"/>
        <end position="273"/>
    </location>
</feature>
<evidence type="ECO:0000256" key="5">
    <source>
        <dbReference type="SAM" id="MobiDB-lite"/>
    </source>
</evidence>
<keyword evidence="2" id="KW-0479">Metal-binding</keyword>
<organism evidence="8 9">
    <name type="scientific">Seminavis robusta</name>
    <dbReference type="NCBI Taxonomy" id="568900"/>
    <lineage>
        <taxon>Eukaryota</taxon>
        <taxon>Sar</taxon>
        <taxon>Stramenopiles</taxon>
        <taxon>Ochrophyta</taxon>
        <taxon>Bacillariophyta</taxon>
        <taxon>Bacillariophyceae</taxon>
        <taxon>Bacillariophycidae</taxon>
        <taxon>Naviculales</taxon>
        <taxon>Naviculaceae</taxon>
        <taxon>Seminavis</taxon>
    </lineage>
</organism>
<dbReference type="Gene3D" id="3.40.720.10">
    <property type="entry name" value="Alkaline Phosphatase, subunit A"/>
    <property type="match status" value="1"/>
</dbReference>
<name>A0A9N8DXW6_9STRA</name>
<feature type="transmembrane region" description="Helical" evidence="6">
    <location>
        <begin position="7"/>
        <end position="26"/>
    </location>
</feature>
<evidence type="ECO:0000313" key="8">
    <source>
        <dbReference type="EMBL" id="CAB9507994.1"/>
    </source>
</evidence>
<proteinExistence type="inferred from homology"/>